<keyword evidence="2 6" id="KW-0812">Transmembrane</keyword>
<evidence type="ECO:0000256" key="5">
    <source>
        <dbReference type="SAM" id="MobiDB-lite"/>
    </source>
</evidence>
<accession>A0A8C9RW96</accession>
<keyword evidence="3 6" id="KW-1133">Transmembrane helix</keyword>
<evidence type="ECO:0000256" key="2">
    <source>
        <dbReference type="ARBA" id="ARBA00022692"/>
    </source>
</evidence>
<keyword evidence="8" id="KW-1185">Reference proteome</keyword>
<dbReference type="GeneTree" id="ENSGT00690000103052"/>
<sequence>MIQNMFQEGLYHVFLSERPQPHAQAAVSNLEDLKDARIVRWFGTVVNTRFLVTGVVQVLSSLSCILTTTSFICVRLGCSVSSTAPIWCGILYMATGGHAIYVQRKPNKVKVIILMGLNLFCLLLGVSSLVTYGLRIAAEPSPMSQEQVGRCVCGGRGGTIEYTLDTQQRNVKSEQVKHKTAPPLTNSPGRKGRQ</sequence>
<comment type="subcellular location">
    <subcellularLocation>
        <location evidence="1">Membrane</location>
        <topology evidence="1">Multi-pass membrane protein</topology>
    </subcellularLocation>
</comment>
<evidence type="ECO:0000256" key="1">
    <source>
        <dbReference type="ARBA" id="ARBA00004141"/>
    </source>
</evidence>
<gene>
    <name evidence="7" type="primary">tmem253</name>
</gene>
<dbReference type="InterPro" id="IPR007237">
    <property type="entry name" value="CD20-like"/>
</dbReference>
<evidence type="ECO:0000313" key="8">
    <source>
        <dbReference type="Proteomes" id="UP000694397"/>
    </source>
</evidence>
<dbReference type="Proteomes" id="UP000694397">
    <property type="component" value="Chromosome 11"/>
</dbReference>
<evidence type="ECO:0000256" key="3">
    <source>
        <dbReference type="ARBA" id="ARBA00022989"/>
    </source>
</evidence>
<feature type="transmembrane region" description="Helical" evidence="6">
    <location>
        <begin position="50"/>
        <end position="72"/>
    </location>
</feature>
<evidence type="ECO:0000313" key="7">
    <source>
        <dbReference type="Ensembl" id="ENSSFOP00015020005.1"/>
    </source>
</evidence>
<dbReference type="Ensembl" id="ENSSFOT00015020235.2">
    <property type="protein sequence ID" value="ENSSFOP00015020005.1"/>
    <property type="gene ID" value="ENSSFOG00015012875.2"/>
</dbReference>
<keyword evidence="4 6" id="KW-0472">Membrane</keyword>
<reference evidence="7" key="3">
    <citation type="submission" date="2025-09" db="UniProtKB">
        <authorList>
            <consortium name="Ensembl"/>
        </authorList>
    </citation>
    <scope>IDENTIFICATION</scope>
</reference>
<feature type="region of interest" description="Disordered" evidence="5">
    <location>
        <begin position="171"/>
        <end position="194"/>
    </location>
</feature>
<dbReference type="GO" id="GO:0016020">
    <property type="term" value="C:membrane"/>
    <property type="evidence" value="ECO:0007669"/>
    <property type="project" value="UniProtKB-SubCell"/>
</dbReference>
<reference evidence="7" key="2">
    <citation type="submission" date="2025-08" db="UniProtKB">
        <authorList>
            <consortium name="Ensembl"/>
        </authorList>
    </citation>
    <scope>IDENTIFICATION</scope>
</reference>
<dbReference type="PANTHER" id="PTHR37359:SF1">
    <property type="entry name" value="TRANSMEMBRANE PROTEIN 253"/>
    <property type="match status" value="1"/>
</dbReference>
<feature type="transmembrane region" description="Helical" evidence="6">
    <location>
        <begin position="84"/>
        <end position="102"/>
    </location>
</feature>
<name>A0A8C9RW96_SCLFO</name>
<dbReference type="AlphaFoldDB" id="A0A8C9RW96"/>
<evidence type="ECO:0000256" key="4">
    <source>
        <dbReference type="ARBA" id="ARBA00023136"/>
    </source>
</evidence>
<dbReference type="OrthoDB" id="8932019at2759"/>
<dbReference type="PANTHER" id="PTHR37359">
    <property type="entry name" value="TRANSMEMBRANE PROTEIN 253"/>
    <property type="match status" value="1"/>
</dbReference>
<protein>
    <submittedName>
        <fullName evidence="7">Uncharacterized protein</fullName>
    </submittedName>
</protein>
<dbReference type="InterPro" id="IPR038874">
    <property type="entry name" value="TMEM253"/>
</dbReference>
<dbReference type="Pfam" id="PF04103">
    <property type="entry name" value="CD20"/>
    <property type="match status" value="1"/>
</dbReference>
<evidence type="ECO:0000256" key="6">
    <source>
        <dbReference type="SAM" id="Phobius"/>
    </source>
</evidence>
<feature type="transmembrane region" description="Helical" evidence="6">
    <location>
        <begin position="111"/>
        <end position="134"/>
    </location>
</feature>
<reference evidence="7 8" key="1">
    <citation type="submission" date="2019-04" db="EMBL/GenBank/DDBJ databases">
        <authorList>
            <consortium name="Wellcome Sanger Institute Data Sharing"/>
        </authorList>
    </citation>
    <scope>NUCLEOTIDE SEQUENCE [LARGE SCALE GENOMIC DNA]</scope>
</reference>
<organism evidence="7 8">
    <name type="scientific">Scleropages formosus</name>
    <name type="common">Asian bonytongue</name>
    <name type="synonym">Osteoglossum formosum</name>
    <dbReference type="NCBI Taxonomy" id="113540"/>
    <lineage>
        <taxon>Eukaryota</taxon>
        <taxon>Metazoa</taxon>
        <taxon>Chordata</taxon>
        <taxon>Craniata</taxon>
        <taxon>Vertebrata</taxon>
        <taxon>Euteleostomi</taxon>
        <taxon>Actinopterygii</taxon>
        <taxon>Neopterygii</taxon>
        <taxon>Teleostei</taxon>
        <taxon>Osteoglossocephala</taxon>
        <taxon>Osteoglossomorpha</taxon>
        <taxon>Osteoglossiformes</taxon>
        <taxon>Osteoglossidae</taxon>
        <taxon>Scleropages</taxon>
    </lineage>
</organism>
<proteinExistence type="predicted"/>